<evidence type="ECO:0008006" key="2">
    <source>
        <dbReference type="Google" id="ProtNLM"/>
    </source>
</evidence>
<dbReference type="SUPFAM" id="SSF48452">
    <property type="entry name" value="TPR-like"/>
    <property type="match status" value="1"/>
</dbReference>
<proteinExistence type="predicted"/>
<dbReference type="Proteomes" id="UP001301326">
    <property type="component" value="Chromosome"/>
</dbReference>
<dbReference type="AlphaFoldDB" id="A0AA95HEY4"/>
<dbReference type="Gene3D" id="2.60.120.260">
    <property type="entry name" value="Galactose-binding domain-like"/>
    <property type="match status" value="1"/>
</dbReference>
<sequence length="419" mass="47134">MISPTLLLRRLLLVLLVGTALVISASYRTAKVGPEDYPDSGRPLAHSGIGWQTLDAQDWLQRAQQAEVSGDLAQAQTFAHNALAVDVSSGKAIVRLANLANRQGQIQQAQALATYAGQLAKAQDTTQVYLAAFWGSVGNLPKQLAALDVLMTRDGSMQAAFFPVLHGWWLNAATTRPLFTPLMAKPPAWWPAFFSHILQDSQTPPDALAALYQQPLVGGYRLPETQTAQYIHYLTQRQQWREAREVWLENLPADYTPFKGLVYDGGFEGERHNTGFDWFFIPHELLSIKQQATFDTQGEHSLRLILRDATHLNVQHVWQRLVLPPGQYTWRFRYRIDRMSTLKGLQWRIRCVADEQRVLAESAVLRDVTPWKALQATVKIPADCPVQLLRLEASSPRLHEQVFAGDIWFDAVEISPDAP</sequence>
<dbReference type="InterPro" id="IPR011990">
    <property type="entry name" value="TPR-like_helical_dom_sf"/>
</dbReference>
<dbReference type="KEGG" id="tput:QJT81_09525"/>
<dbReference type="Gene3D" id="1.25.40.10">
    <property type="entry name" value="Tetratricopeptide repeat domain"/>
    <property type="match status" value="1"/>
</dbReference>
<organism evidence="1">
    <name type="scientific">Candidatus Thiothrix putei</name>
    <dbReference type="NCBI Taxonomy" id="3080811"/>
    <lineage>
        <taxon>Bacteria</taxon>
        <taxon>Pseudomonadati</taxon>
        <taxon>Pseudomonadota</taxon>
        <taxon>Gammaproteobacteria</taxon>
        <taxon>Thiotrichales</taxon>
        <taxon>Thiotrichaceae</taxon>
        <taxon>Thiothrix</taxon>
    </lineage>
</organism>
<name>A0AA95HEY4_9GAMM</name>
<reference evidence="1" key="1">
    <citation type="journal article" date="2023" name="Int. J. Mol. Sci.">
        <title>Metagenomics Revealed a New Genus 'Candidatus Thiocaldithrix dubininis' gen. nov., sp. nov. and a New Species 'Candidatus Thiothrix putei' sp. nov. in the Family Thiotrichaceae, Some Members of Which Have Traits of Both Na+- and H+-Motive Energetics.</title>
        <authorList>
            <person name="Ravin N.V."/>
            <person name="Muntyan M.S."/>
            <person name="Smolyakov D.D."/>
            <person name="Rudenko T.S."/>
            <person name="Beletsky A.V."/>
            <person name="Mardanov A.V."/>
            <person name="Grabovich M.Y."/>
        </authorList>
    </citation>
    <scope>NUCLEOTIDE SEQUENCE</scope>
    <source>
        <strain evidence="1">GKL-02</strain>
    </source>
</reference>
<accession>A0AA95HEY4</accession>
<protein>
    <recommendedName>
        <fullName evidence="2">Tetratricopeptide repeat protein</fullName>
    </recommendedName>
</protein>
<dbReference type="EMBL" id="CP124756">
    <property type="protein sequence ID" value="WGZ96192.1"/>
    <property type="molecule type" value="Genomic_DNA"/>
</dbReference>
<evidence type="ECO:0000313" key="1">
    <source>
        <dbReference type="EMBL" id="WGZ96192.1"/>
    </source>
</evidence>
<gene>
    <name evidence="1" type="ORF">QJT81_09525</name>
</gene>
<reference evidence="1" key="2">
    <citation type="submission" date="2023-04" db="EMBL/GenBank/DDBJ databases">
        <authorList>
            <person name="Beletskiy A.V."/>
            <person name="Mardanov A.V."/>
            <person name="Ravin N.V."/>
        </authorList>
    </citation>
    <scope>NUCLEOTIDE SEQUENCE</scope>
    <source>
        <strain evidence="1">GKL-02</strain>
    </source>
</reference>